<name>A0A8H7AZ19_9PLEO</name>
<feature type="transmembrane region" description="Helical" evidence="6">
    <location>
        <begin position="800"/>
        <end position="817"/>
    </location>
</feature>
<proteinExistence type="predicted"/>
<dbReference type="GO" id="GO:0006351">
    <property type="term" value="P:DNA-templated transcription"/>
    <property type="evidence" value="ECO:0007669"/>
    <property type="project" value="InterPro"/>
</dbReference>
<dbReference type="GO" id="GO:0003677">
    <property type="term" value="F:DNA binding"/>
    <property type="evidence" value="ECO:0007669"/>
    <property type="project" value="UniProtKB-KW"/>
</dbReference>
<keyword evidence="6" id="KW-0472">Membrane</keyword>
<gene>
    <name evidence="8" type="ORF">GT037_007946</name>
</gene>
<dbReference type="Pfam" id="PF04082">
    <property type="entry name" value="Fungal_trans"/>
    <property type="match status" value="1"/>
</dbReference>
<evidence type="ECO:0000256" key="4">
    <source>
        <dbReference type="ARBA" id="ARBA00023242"/>
    </source>
</evidence>
<keyword evidence="6" id="KW-0812">Transmembrane</keyword>
<dbReference type="RefSeq" id="XP_038784494.1">
    <property type="nucleotide sequence ID" value="XM_038932993.1"/>
</dbReference>
<dbReference type="InterPro" id="IPR036864">
    <property type="entry name" value="Zn2-C6_fun-type_DNA-bd_sf"/>
</dbReference>
<dbReference type="GO" id="GO:0008270">
    <property type="term" value="F:zinc ion binding"/>
    <property type="evidence" value="ECO:0007669"/>
    <property type="project" value="InterPro"/>
</dbReference>
<dbReference type="AlphaFoldDB" id="A0A8H7AZ19"/>
<feature type="region of interest" description="Disordered" evidence="5">
    <location>
        <begin position="635"/>
        <end position="661"/>
    </location>
</feature>
<evidence type="ECO:0000256" key="6">
    <source>
        <dbReference type="SAM" id="Phobius"/>
    </source>
</evidence>
<dbReference type="PROSITE" id="PS00463">
    <property type="entry name" value="ZN2_CY6_FUNGAL_1"/>
    <property type="match status" value="1"/>
</dbReference>
<keyword evidence="2" id="KW-0805">Transcription regulation</keyword>
<dbReference type="CDD" id="cd00067">
    <property type="entry name" value="GAL4"/>
    <property type="match status" value="1"/>
</dbReference>
<feature type="compositionally biased region" description="Basic and acidic residues" evidence="5">
    <location>
        <begin position="978"/>
        <end position="997"/>
    </location>
</feature>
<feature type="region of interest" description="Disordered" evidence="5">
    <location>
        <begin position="899"/>
        <end position="1013"/>
    </location>
</feature>
<feature type="compositionally biased region" description="Acidic residues" evidence="5">
    <location>
        <begin position="128"/>
        <end position="137"/>
    </location>
</feature>
<evidence type="ECO:0000256" key="1">
    <source>
        <dbReference type="ARBA" id="ARBA00022723"/>
    </source>
</evidence>
<feature type="compositionally biased region" description="Basic and acidic residues" evidence="5">
    <location>
        <begin position="20"/>
        <end position="35"/>
    </location>
</feature>
<feature type="transmembrane region" description="Helical" evidence="6">
    <location>
        <begin position="832"/>
        <end position="852"/>
    </location>
</feature>
<keyword evidence="9" id="KW-1185">Reference proteome</keyword>
<dbReference type="PANTHER" id="PTHR47424:SF6">
    <property type="entry name" value="PROLINE UTILIZATION TRANS-ACTIVATOR"/>
    <property type="match status" value="1"/>
</dbReference>
<feature type="region of interest" description="Disordered" evidence="5">
    <location>
        <begin position="184"/>
        <end position="220"/>
    </location>
</feature>
<dbReference type="SMART" id="SM00906">
    <property type="entry name" value="Fungal_trans"/>
    <property type="match status" value="1"/>
</dbReference>
<keyword evidence="1" id="KW-0479">Metal-binding</keyword>
<keyword evidence="6" id="KW-1133">Transmembrane helix</keyword>
<evidence type="ECO:0000259" key="7">
    <source>
        <dbReference type="PROSITE" id="PS50048"/>
    </source>
</evidence>
<feature type="transmembrane region" description="Helical" evidence="6">
    <location>
        <begin position="768"/>
        <end position="788"/>
    </location>
</feature>
<comment type="caution">
    <text evidence="8">The sequence shown here is derived from an EMBL/GenBank/DDBJ whole genome shotgun (WGS) entry which is preliminary data.</text>
</comment>
<feature type="compositionally biased region" description="Basic residues" evidence="5">
    <location>
        <begin position="967"/>
        <end position="977"/>
    </location>
</feature>
<dbReference type="EMBL" id="JAAABM010000011">
    <property type="protein sequence ID" value="KAF7674180.1"/>
    <property type="molecule type" value="Genomic_DNA"/>
</dbReference>
<reference evidence="8" key="2">
    <citation type="submission" date="2020-08" db="EMBL/GenBank/DDBJ databases">
        <title>Draft Genome Sequence of Cumin Blight Pathogen Alternaria burnsii.</title>
        <authorList>
            <person name="Feng Z."/>
        </authorList>
    </citation>
    <scope>NUCLEOTIDE SEQUENCE</scope>
    <source>
        <strain evidence="8">CBS107.38</strain>
    </source>
</reference>
<dbReference type="GO" id="GO:0000981">
    <property type="term" value="F:DNA-binding transcription factor activity, RNA polymerase II-specific"/>
    <property type="evidence" value="ECO:0007669"/>
    <property type="project" value="InterPro"/>
</dbReference>
<reference evidence="8" key="1">
    <citation type="submission" date="2020-01" db="EMBL/GenBank/DDBJ databases">
        <authorList>
            <person name="Feng Z.H.Z."/>
        </authorList>
    </citation>
    <scope>NUCLEOTIDE SEQUENCE</scope>
    <source>
        <strain evidence="8">CBS107.38</strain>
    </source>
</reference>
<keyword evidence="8" id="KW-0238">DNA-binding</keyword>
<dbReference type="SUPFAM" id="SSF57701">
    <property type="entry name" value="Zn2/Cys6 DNA-binding domain"/>
    <property type="match status" value="1"/>
</dbReference>
<dbReference type="Proteomes" id="UP000596902">
    <property type="component" value="Unassembled WGS sequence"/>
</dbReference>
<organism evidence="8 9">
    <name type="scientific">Alternaria burnsii</name>
    <dbReference type="NCBI Taxonomy" id="1187904"/>
    <lineage>
        <taxon>Eukaryota</taxon>
        <taxon>Fungi</taxon>
        <taxon>Dikarya</taxon>
        <taxon>Ascomycota</taxon>
        <taxon>Pezizomycotina</taxon>
        <taxon>Dothideomycetes</taxon>
        <taxon>Pleosporomycetidae</taxon>
        <taxon>Pleosporales</taxon>
        <taxon>Pleosporineae</taxon>
        <taxon>Pleosporaceae</taxon>
        <taxon>Alternaria</taxon>
        <taxon>Alternaria sect. Alternaria</taxon>
    </lineage>
</organism>
<sequence length="1013" mass="112159">MSASTPAPASSSHASSSRRVPLDKRKRTETSCDKCKSRKQKCRKEPGQDACRYCIVHNIECLTTQPRKKRLYGSVEGLGTRLALLEALVKGLLPEADVSSTEALRQLATSHGIPLPDSAANDAHGDQDDSGEGEGDDTVSLLPDQQGQVQFIGPGSSLSFHIKLRTLVGRGALREFVLFGKNAAQASSPTGSDDQRNPSNPTAPSSATHGSGAVQARHLNPSDRPNLEVLIRAFFEHIHPDFPVLHEPSFREAYEAWLVNPRNADPAWLCSFTCVLLLARRVARIPFPEDQERLWWQRTQTLLPVVIFTSSITAIQALLLAAIHLHNTNHRDACWNLTGTAVRIAYAIGLNQDKVNAGQTPLAREVRKILWWTLYAFETMQVSSYDRPSAIENPGAKISSPNEKIIGGPPDLSACSTRLFMLLGSTCRAPKTVKSNANDESYVGPLSPAAGVLRDLVRWKETLPRHLHYQVIDASPPAMQRPLLMIHSVYHYTTIVLCRSALLARASSLAKSGHDTTNSALTAMAEACSESGRSLAKALLKLESFGKFDSVYSCDVWYMLASSSVLVLDLVCLNKLGGTDMSESRILLSQLADLAQRHRRNPYMPGTIEKFASLVPELHSMADSLASPVRFAEPELETHDTAPQSSLPPQQLSQPDAVPHMYHQSPPGVGTYMYADPMPGRIYPDQAYMGPAMHPNARFDRTTQMQFMDFTINNIHEWNWADIGTMVGPEGVPNMPGNPHLPLASISKMRISRILDLPLFSSRFKLQIHIAQVVLVTAAVGLTVPRLFVKNIPRSRSSTIALGMGAKSLILLAYLILSEHVPRFQRWHSYKAHAIIACLEVVFWSGVAGLTFQANMKSCVGVTCGLSWVVMVLAVIIINTEIVCSGISIREFREWKKAGKPKSMGPHYAPRSPFDDEESLRTGVAQPKEAPVQAAERAYFHSEQRNAQPGQTRPHGESLWNDQNARRSSRQGRHHSSRRSEDRTRGREERHMHEMEQPPRYPEQQQYSPRGSR</sequence>
<dbReference type="InterPro" id="IPR007219">
    <property type="entry name" value="XnlR_reg_dom"/>
</dbReference>
<feature type="compositionally biased region" description="Low complexity" evidence="5">
    <location>
        <begin position="1"/>
        <end position="17"/>
    </location>
</feature>
<dbReference type="Gene3D" id="4.10.240.10">
    <property type="entry name" value="Zn(2)-C6 fungal-type DNA-binding domain"/>
    <property type="match status" value="1"/>
</dbReference>
<dbReference type="PANTHER" id="PTHR47424">
    <property type="entry name" value="REGULATORY PROTEIN GAL4"/>
    <property type="match status" value="1"/>
</dbReference>
<evidence type="ECO:0000313" key="8">
    <source>
        <dbReference type="EMBL" id="KAF7674180.1"/>
    </source>
</evidence>
<feature type="domain" description="Zn(2)-C6 fungal-type" evidence="7">
    <location>
        <begin position="31"/>
        <end position="63"/>
    </location>
</feature>
<dbReference type="PROSITE" id="PS50048">
    <property type="entry name" value="ZN2_CY6_FUNGAL_2"/>
    <property type="match status" value="1"/>
</dbReference>
<keyword evidence="3" id="KW-0804">Transcription</keyword>
<protein>
    <submittedName>
        <fullName evidence="8">Zn2 cys6 dna-binding protein</fullName>
    </submittedName>
</protein>
<feature type="compositionally biased region" description="Polar residues" evidence="5">
    <location>
        <begin position="184"/>
        <end position="209"/>
    </location>
</feature>
<dbReference type="InterPro" id="IPR001138">
    <property type="entry name" value="Zn2Cys6_DnaBD"/>
</dbReference>
<evidence type="ECO:0000256" key="3">
    <source>
        <dbReference type="ARBA" id="ARBA00023163"/>
    </source>
</evidence>
<evidence type="ECO:0000313" key="9">
    <source>
        <dbReference type="Proteomes" id="UP000596902"/>
    </source>
</evidence>
<feature type="region of interest" description="Disordered" evidence="5">
    <location>
        <begin position="112"/>
        <end position="141"/>
    </location>
</feature>
<dbReference type="CDD" id="cd12148">
    <property type="entry name" value="fungal_TF_MHR"/>
    <property type="match status" value="1"/>
</dbReference>
<keyword evidence="4" id="KW-0539">Nucleus</keyword>
<feature type="transmembrane region" description="Helical" evidence="6">
    <location>
        <begin position="859"/>
        <end position="878"/>
    </location>
</feature>
<evidence type="ECO:0000256" key="5">
    <source>
        <dbReference type="SAM" id="MobiDB-lite"/>
    </source>
</evidence>
<feature type="region of interest" description="Disordered" evidence="5">
    <location>
        <begin position="1"/>
        <end position="40"/>
    </location>
</feature>
<evidence type="ECO:0000256" key="2">
    <source>
        <dbReference type="ARBA" id="ARBA00023015"/>
    </source>
</evidence>
<feature type="compositionally biased region" description="Low complexity" evidence="5">
    <location>
        <begin position="643"/>
        <end position="655"/>
    </location>
</feature>
<dbReference type="SMART" id="SM00066">
    <property type="entry name" value="GAL4"/>
    <property type="match status" value="1"/>
</dbReference>
<feature type="compositionally biased region" description="Low complexity" evidence="5">
    <location>
        <begin position="1002"/>
        <end position="1013"/>
    </location>
</feature>
<accession>A0A8H7AZ19</accession>
<dbReference type="InterPro" id="IPR051127">
    <property type="entry name" value="Fungal_SecMet_Regulators"/>
</dbReference>
<dbReference type="GeneID" id="62206171"/>